<dbReference type="GO" id="GO:0016020">
    <property type="term" value="C:membrane"/>
    <property type="evidence" value="ECO:0007669"/>
    <property type="project" value="UniProtKB-SubCell"/>
</dbReference>
<dbReference type="AlphaFoldDB" id="A0A380C9A4"/>
<dbReference type="Pfam" id="PF01370">
    <property type="entry name" value="Epimerase"/>
    <property type="match status" value="1"/>
</dbReference>
<evidence type="ECO:0000259" key="3">
    <source>
        <dbReference type="Pfam" id="PF01370"/>
    </source>
</evidence>
<organism evidence="4 5">
    <name type="scientific">Sphingobacterium spiritivorum</name>
    <name type="common">Flavobacterium spiritivorum</name>
    <dbReference type="NCBI Taxonomy" id="258"/>
    <lineage>
        <taxon>Bacteria</taxon>
        <taxon>Pseudomonadati</taxon>
        <taxon>Bacteroidota</taxon>
        <taxon>Sphingobacteriia</taxon>
        <taxon>Sphingobacteriales</taxon>
        <taxon>Sphingobacteriaceae</taxon>
        <taxon>Sphingobacterium</taxon>
    </lineage>
</organism>
<dbReference type="RefSeq" id="WP_115170354.1">
    <property type="nucleotide sequence ID" value="NZ_UGYW01000002.1"/>
</dbReference>
<reference evidence="4 5" key="1">
    <citation type="submission" date="2018-06" db="EMBL/GenBank/DDBJ databases">
        <authorList>
            <consortium name="Pathogen Informatics"/>
            <person name="Doyle S."/>
        </authorList>
    </citation>
    <scope>NUCLEOTIDE SEQUENCE [LARGE SCALE GENOMIC DNA]</scope>
    <source>
        <strain evidence="4 5">NCTC11388</strain>
    </source>
</reference>
<dbReference type="PANTHER" id="PTHR14097:SF7">
    <property type="entry name" value="OXIDOREDUCTASE HTATIP2"/>
    <property type="match status" value="1"/>
</dbReference>
<gene>
    <name evidence="4" type="ORF">NCTC11388_02503</name>
</gene>
<dbReference type="EMBL" id="UGYW01000002">
    <property type="protein sequence ID" value="SUJ15568.1"/>
    <property type="molecule type" value="Genomic_DNA"/>
</dbReference>
<evidence type="ECO:0000256" key="1">
    <source>
        <dbReference type="ARBA" id="ARBA00004370"/>
    </source>
</evidence>
<dbReference type="Gene3D" id="3.40.50.720">
    <property type="entry name" value="NAD(P)-binding Rossmann-like Domain"/>
    <property type="match status" value="1"/>
</dbReference>
<dbReference type="PANTHER" id="PTHR14097">
    <property type="entry name" value="OXIDOREDUCTASE HTATIP2"/>
    <property type="match status" value="1"/>
</dbReference>
<proteinExistence type="predicted"/>
<dbReference type="Proteomes" id="UP000254893">
    <property type="component" value="Unassembled WGS sequence"/>
</dbReference>
<feature type="domain" description="NAD-dependent epimerase/dehydratase" evidence="3">
    <location>
        <begin position="8"/>
        <end position="116"/>
    </location>
</feature>
<evidence type="ECO:0000313" key="4">
    <source>
        <dbReference type="EMBL" id="SUJ15568.1"/>
    </source>
</evidence>
<accession>A0A380C9A4</accession>
<protein>
    <recommendedName>
        <fullName evidence="3">NAD-dependent epimerase/dehydratase domain-containing protein</fullName>
    </recommendedName>
</protein>
<dbReference type="SUPFAM" id="SSF51735">
    <property type="entry name" value="NAD(P)-binding Rossmann-fold domains"/>
    <property type="match status" value="1"/>
</dbReference>
<dbReference type="InterPro" id="IPR036291">
    <property type="entry name" value="NAD(P)-bd_dom_sf"/>
</dbReference>
<sequence>MDKTGYTALVLGSTGLIGSFLVDMLLDNTQYSTVYAVSRSPLKLQHPGFINIVADADSIAYHLENIAVDHLYCCLGSTKSKTPDLSAYYKIDHDYPLSVAKQLKDKGLSAVCMVSSMGANVLSNNFYLKMKGEVERDIEYLSIERTFIFRPSLLLGKRKENRLLEKISSAAMNIINYFLIGKLKDYKSIKAADVARSMMHVCLSDMTGTYVFKTAKIKELA</sequence>
<comment type="subcellular location">
    <subcellularLocation>
        <location evidence="1">Membrane</location>
    </subcellularLocation>
</comment>
<dbReference type="InterPro" id="IPR001509">
    <property type="entry name" value="Epimerase_deHydtase"/>
</dbReference>
<evidence type="ECO:0000313" key="5">
    <source>
        <dbReference type="Proteomes" id="UP000254893"/>
    </source>
</evidence>
<evidence type="ECO:0000256" key="2">
    <source>
        <dbReference type="ARBA" id="ARBA00023136"/>
    </source>
</evidence>
<keyword evidence="2" id="KW-0472">Membrane</keyword>
<name>A0A380C9A4_SPHSI</name>